<feature type="binding site" evidence="4">
    <location>
        <position position="66"/>
    </location>
    <ligand>
        <name>Zn(2+)</name>
        <dbReference type="ChEBI" id="CHEBI:29105"/>
    </ligand>
</feature>
<dbReference type="HAMAP" id="MF_01281">
    <property type="entry name" value="MTA_SAH_deamin"/>
    <property type="match status" value="1"/>
</dbReference>
<dbReference type="InterPro" id="IPR050287">
    <property type="entry name" value="MTA/SAH_deaminase"/>
</dbReference>
<dbReference type="InterPro" id="IPR023512">
    <property type="entry name" value="Deaminase_MtaD/DadD"/>
</dbReference>
<dbReference type="InterPro" id="IPR011059">
    <property type="entry name" value="Metal-dep_hydrolase_composite"/>
</dbReference>
<name>A0A2K2FM69_9CLOT</name>
<evidence type="ECO:0000313" key="7">
    <source>
        <dbReference type="Proteomes" id="UP000236151"/>
    </source>
</evidence>
<comment type="catalytic activity">
    <reaction evidence="4">
        <text>S-adenosyl-L-homocysteine + H2O + H(+) = S-inosyl-L-homocysteine + NH4(+)</text>
        <dbReference type="Rhea" id="RHEA:20716"/>
        <dbReference type="ChEBI" id="CHEBI:15377"/>
        <dbReference type="ChEBI" id="CHEBI:15378"/>
        <dbReference type="ChEBI" id="CHEBI:28938"/>
        <dbReference type="ChEBI" id="CHEBI:57856"/>
        <dbReference type="ChEBI" id="CHEBI:57985"/>
        <dbReference type="EC" id="3.5.4.28"/>
    </reaction>
</comment>
<feature type="binding site" evidence="4">
    <location>
        <position position="304"/>
    </location>
    <ligand>
        <name>substrate</name>
    </ligand>
</feature>
<dbReference type="Proteomes" id="UP000236151">
    <property type="component" value="Unassembled WGS sequence"/>
</dbReference>
<evidence type="ECO:0000313" key="6">
    <source>
        <dbReference type="EMBL" id="PNU01309.1"/>
    </source>
</evidence>
<dbReference type="GO" id="GO:0050270">
    <property type="term" value="F:S-adenosylhomocysteine deaminase activity"/>
    <property type="evidence" value="ECO:0007669"/>
    <property type="project" value="UniProtKB-UniRule"/>
</dbReference>
<keyword evidence="7" id="KW-1185">Reference proteome</keyword>
<keyword evidence="2 4" id="KW-0378">Hydrolase</keyword>
<evidence type="ECO:0000256" key="1">
    <source>
        <dbReference type="ARBA" id="ARBA00022723"/>
    </source>
</evidence>
<keyword evidence="3 4" id="KW-0862">Zinc</keyword>
<dbReference type="RefSeq" id="WP_103079888.1">
    <property type="nucleotide sequence ID" value="NZ_CP021850.1"/>
</dbReference>
<dbReference type="FunFam" id="3.20.20.140:FF:000014">
    <property type="entry name" value="5-methylthioadenosine/S-adenosylhomocysteine deaminase"/>
    <property type="match status" value="1"/>
</dbReference>
<dbReference type="EC" id="3.5.4.28" evidence="4"/>
<dbReference type="PANTHER" id="PTHR43794:SF11">
    <property type="entry name" value="AMIDOHYDROLASE-RELATED DOMAIN-CONTAINING PROTEIN"/>
    <property type="match status" value="1"/>
</dbReference>
<dbReference type="Gene3D" id="2.30.40.10">
    <property type="entry name" value="Urease, subunit C, domain 1"/>
    <property type="match status" value="1"/>
</dbReference>
<feature type="domain" description="Amidohydrolase-related" evidence="5">
    <location>
        <begin position="58"/>
        <end position="408"/>
    </location>
</feature>
<evidence type="ECO:0000256" key="2">
    <source>
        <dbReference type="ARBA" id="ARBA00022801"/>
    </source>
</evidence>
<comment type="cofactor">
    <cofactor evidence="4">
        <name>Zn(2+)</name>
        <dbReference type="ChEBI" id="CHEBI:29105"/>
    </cofactor>
    <text evidence="4">Binds 1 zinc ion per subunit.</text>
</comment>
<reference evidence="6 7" key="1">
    <citation type="submission" date="2017-06" db="EMBL/GenBank/DDBJ databases">
        <title>Investigating the central metabolism of Clostridium thermosuccinogenes.</title>
        <authorList>
            <person name="Koendjbiharie J.G."/>
            <person name="van Kranenburg R."/>
        </authorList>
    </citation>
    <scope>NUCLEOTIDE SEQUENCE [LARGE SCALE GENOMIC DNA]</scope>
    <source>
        <strain evidence="6 7">DSM 5806</strain>
    </source>
</reference>
<feature type="binding site" evidence="4">
    <location>
        <position position="68"/>
    </location>
    <ligand>
        <name>Zn(2+)</name>
        <dbReference type="ChEBI" id="CHEBI:29105"/>
    </ligand>
</feature>
<dbReference type="PANTHER" id="PTHR43794">
    <property type="entry name" value="AMINOHYDROLASE SSNA-RELATED"/>
    <property type="match status" value="1"/>
</dbReference>
<protein>
    <recommendedName>
        <fullName evidence="4">5-methylthioadenosine/S-adenosylhomocysteine deaminase</fullName>
        <shortName evidence="4">MTA/SAH deaminase</shortName>
        <ecNumber evidence="4">3.5.4.28</ecNumber>
        <ecNumber evidence="4">3.5.4.31</ecNumber>
    </recommendedName>
</protein>
<feature type="binding site" evidence="4">
    <location>
        <position position="216"/>
    </location>
    <ligand>
        <name>Zn(2+)</name>
        <dbReference type="ChEBI" id="CHEBI:29105"/>
    </ligand>
</feature>
<keyword evidence="1 4" id="KW-0479">Metal-binding</keyword>
<dbReference type="AlphaFoldDB" id="A0A2K2FM69"/>
<comment type="similarity">
    <text evidence="4">Belongs to the metallo-dependent hydrolases superfamily. MTA/SAH deaminase family.</text>
</comment>
<dbReference type="Pfam" id="PF01979">
    <property type="entry name" value="Amidohydro_1"/>
    <property type="match status" value="1"/>
</dbReference>
<feature type="binding site" evidence="4">
    <location>
        <position position="304"/>
    </location>
    <ligand>
        <name>Zn(2+)</name>
        <dbReference type="ChEBI" id="CHEBI:29105"/>
    </ligand>
</feature>
<feature type="binding site" evidence="4">
    <location>
        <position position="189"/>
    </location>
    <ligand>
        <name>substrate</name>
    </ligand>
</feature>
<proteinExistence type="inferred from homology"/>
<dbReference type="CDD" id="cd01298">
    <property type="entry name" value="ATZ_TRZ_like"/>
    <property type="match status" value="1"/>
</dbReference>
<dbReference type="InterPro" id="IPR006680">
    <property type="entry name" value="Amidohydro-rel"/>
</dbReference>
<gene>
    <name evidence="4" type="primary">mtaD</name>
    <name evidence="6" type="ORF">CDQ84_01180</name>
</gene>
<dbReference type="SUPFAM" id="SSF51556">
    <property type="entry name" value="Metallo-dependent hydrolases"/>
    <property type="match status" value="1"/>
</dbReference>
<dbReference type="EC" id="3.5.4.31" evidence="4"/>
<comment type="catalytic activity">
    <reaction evidence="4">
        <text>S-methyl-5'-thioadenosine + H2O + H(+) = S-methyl-5'-thioinosine + NH4(+)</text>
        <dbReference type="Rhea" id="RHEA:25025"/>
        <dbReference type="ChEBI" id="CHEBI:15377"/>
        <dbReference type="ChEBI" id="CHEBI:15378"/>
        <dbReference type="ChEBI" id="CHEBI:17509"/>
        <dbReference type="ChEBI" id="CHEBI:28938"/>
        <dbReference type="ChEBI" id="CHEBI:48595"/>
        <dbReference type="EC" id="3.5.4.31"/>
    </reaction>
</comment>
<dbReference type="EMBL" id="NIOJ01000002">
    <property type="protein sequence ID" value="PNU01309.1"/>
    <property type="molecule type" value="Genomic_DNA"/>
</dbReference>
<dbReference type="KEGG" id="cthd:CDO33_04555"/>
<sequence length="437" mass="47598">MNILIKNVDVIISGSEQNIIRNGNIGIQGDTILFVNAGGNTPPGFNPDKVIDGKNRLAMPGLVNAHTHSSMTLLRNFADDLALEEWLFNRIIPLEAKLGPEDIYWGTMLAIAEMIKSGTTCFADMYLHMDEVARAVLESGIRANISKGPLVSNLRGKPGISVDSEGCMEYFKTWNNQGNGRIKTCVEIHSVYLYDEMSLREAAELAKKLNAGIHIHVLETEAERNNSIRMYGMNPAEACLEFGIFDVPVIAAHCVHLSDSDMEILKSRNVNAVHNPGSNLKLGSGIARVPDMLDRGINVCLGTDGAASNNNLNMFEEMHLAALLHKGVQCNPTLMNAKQVLKMATANGASALGFGDDTGYIDEGMKADIILLDIDKPHLCPVNNPISAVVYSAQGSDVDTVIINGEVVMENRKLLTIDEEKVKYKVKEIAARLSGLR</sequence>
<dbReference type="OrthoDB" id="9807210at2"/>
<evidence type="ECO:0000256" key="4">
    <source>
        <dbReference type="HAMAP-Rule" id="MF_01281"/>
    </source>
</evidence>
<organism evidence="6 7">
    <name type="scientific">Clostridium thermosuccinogenes</name>
    <dbReference type="NCBI Taxonomy" id="84032"/>
    <lineage>
        <taxon>Bacteria</taxon>
        <taxon>Bacillati</taxon>
        <taxon>Bacillota</taxon>
        <taxon>Clostridia</taxon>
        <taxon>Eubacteriales</taxon>
        <taxon>Clostridiaceae</taxon>
        <taxon>Clostridium</taxon>
    </lineage>
</organism>
<dbReference type="InterPro" id="IPR032466">
    <property type="entry name" value="Metal_Hydrolase"/>
</dbReference>
<accession>A0A2K2FM69</accession>
<dbReference type="Gene3D" id="3.20.20.140">
    <property type="entry name" value="Metal-dependent hydrolases"/>
    <property type="match status" value="1"/>
</dbReference>
<comment type="function">
    <text evidence="4">Catalyzes the deamination of 5-methylthioadenosine and S-adenosyl-L-homocysteine into 5-methylthioinosine and S-inosyl-L-homocysteine, respectively. Is also able to deaminate adenosine.</text>
</comment>
<dbReference type="GO" id="GO:0046872">
    <property type="term" value="F:metal ion binding"/>
    <property type="evidence" value="ECO:0007669"/>
    <property type="project" value="UniProtKB-KW"/>
</dbReference>
<feature type="binding site" evidence="4">
    <location>
        <position position="219"/>
    </location>
    <ligand>
        <name>substrate</name>
    </ligand>
</feature>
<comment type="caution">
    <text evidence="4">Lacks conserved residue(s) required for the propagation of feature annotation.</text>
</comment>
<dbReference type="SUPFAM" id="SSF51338">
    <property type="entry name" value="Composite domain of metallo-dependent hydrolases"/>
    <property type="match status" value="1"/>
</dbReference>
<evidence type="ECO:0000256" key="3">
    <source>
        <dbReference type="ARBA" id="ARBA00022833"/>
    </source>
</evidence>
<evidence type="ECO:0000259" key="5">
    <source>
        <dbReference type="Pfam" id="PF01979"/>
    </source>
</evidence>
<comment type="caution">
    <text evidence="6">The sequence shown here is derived from an EMBL/GenBank/DDBJ whole genome shotgun (WGS) entry which is preliminary data.</text>
</comment>
<dbReference type="GO" id="GO:0090614">
    <property type="term" value="F:5'-methylthioadenosine deaminase activity"/>
    <property type="evidence" value="ECO:0007669"/>
    <property type="project" value="UniProtKB-UniRule"/>
</dbReference>
<feature type="binding site" evidence="4">
    <location>
        <position position="95"/>
    </location>
    <ligand>
        <name>substrate</name>
    </ligand>
</feature>